<dbReference type="STRING" id="555875.SAMN04488124_0092"/>
<keyword evidence="4" id="KW-1185">Reference proteome</keyword>
<protein>
    <recommendedName>
        <fullName evidence="2">DUF7344 domain-containing protein</fullName>
    </recommendedName>
</protein>
<dbReference type="Pfam" id="PF24035">
    <property type="entry name" value="DUF7344"/>
    <property type="match status" value="1"/>
</dbReference>
<evidence type="ECO:0000313" key="4">
    <source>
        <dbReference type="Proteomes" id="UP000243250"/>
    </source>
</evidence>
<evidence type="ECO:0000259" key="2">
    <source>
        <dbReference type="Pfam" id="PF24035"/>
    </source>
</evidence>
<feature type="region of interest" description="Disordered" evidence="1">
    <location>
        <begin position="106"/>
        <end position="140"/>
    </location>
</feature>
<reference evidence="4" key="1">
    <citation type="submission" date="2016-10" db="EMBL/GenBank/DDBJ databases">
        <authorList>
            <person name="Varghese N."/>
            <person name="Submissions S."/>
        </authorList>
    </citation>
    <scope>NUCLEOTIDE SEQUENCE [LARGE SCALE GENOMIC DNA]</scope>
    <source>
        <strain evidence="4">CGMCC 1.8711</strain>
    </source>
</reference>
<organism evidence="3 4">
    <name type="scientific">Halogeometricum limi</name>
    <dbReference type="NCBI Taxonomy" id="555875"/>
    <lineage>
        <taxon>Archaea</taxon>
        <taxon>Methanobacteriati</taxon>
        <taxon>Methanobacteriota</taxon>
        <taxon>Stenosarchaea group</taxon>
        <taxon>Halobacteria</taxon>
        <taxon>Halobacteriales</taxon>
        <taxon>Haloferacaceae</taxon>
        <taxon>Halogeometricum</taxon>
    </lineage>
</organism>
<feature type="compositionally biased region" description="Basic and acidic residues" evidence="1">
    <location>
        <begin position="121"/>
        <end position="140"/>
    </location>
</feature>
<proteinExistence type="predicted"/>
<dbReference type="AlphaFoldDB" id="A0A1I6FQP6"/>
<dbReference type="InterPro" id="IPR055768">
    <property type="entry name" value="DUF7344"/>
</dbReference>
<evidence type="ECO:0000256" key="1">
    <source>
        <dbReference type="SAM" id="MobiDB-lite"/>
    </source>
</evidence>
<name>A0A1I6FQP6_9EURY</name>
<accession>A0A1I6FQP6</accession>
<sequence length="140" mass="15907">MGREAMDTLYEMLSAQKRRQALKVLTSTDEPLARDELARQIVVRQRPSPRRTNTVDTTQVEKVRISLEHVHLPKLESGGVVERTPDNRYDVTPLGRDLERAARAFETEFDRDAQSGADGSETTRVDAEAVTAHEFDRDTR</sequence>
<evidence type="ECO:0000313" key="3">
    <source>
        <dbReference type="EMBL" id="SFR32275.1"/>
    </source>
</evidence>
<dbReference type="EMBL" id="FOYS01000001">
    <property type="protein sequence ID" value="SFR32275.1"/>
    <property type="molecule type" value="Genomic_DNA"/>
</dbReference>
<dbReference type="Proteomes" id="UP000243250">
    <property type="component" value="Unassembled WGS sequence"/>
</dbReference>
<feature type="domain" description="DUF7344" evidence="2">
    <location>
        <begin position="10"/>
        <end position="86"/>
    </location>
</feature>
<gene>
    <name evidence="3" type="ORF">SAMN04488124_0092</name>
</gene>